<dbReference type="Gene3D" id="3.30.450.380">
    <property type="match status" value="1"/>
</dbReference>
<gene>
    <name evidence="3" type="ORF">JOF33_002410</name>
</gene>
<accession>A0ABS4UB35</accession>
<dbReference type="InterPro" id="IPR027417">
    <property type="entry name" value="P-loop_NTPase"/>
</dbReference>
<comment type="caution">
    <text evidence="3">The sequence shown here is derived from an EMBL/GenBank/DDBJ whole genome shotgun (WGS) entry which is preliminary data.</text>
</comment>
<dbReference type="Gene3D" id="3.40.50.300">
    <property type="entry name" value="P-loop containing nucleotide triphosphate hydrolases"/>
    <property type="match status" value="1"/>
</dbReference>
<organism evidence="3 4">
    <name type="scientific">Corynebacterium freneyi</name>
    <dbReference type="NCBI Taxonomy" id="134034"/>
    <lineage>
        <taxon>Bacteria</taxon>
        <taxon>Bacillati</taxon>
        <taxon>Actinomycetota</taxon>
        <taxon>Actinomycetes</taxon>
        <taxon>Mycobacteriales</taxon>
        <taxon>Corynebacteriaceae</taxon>
        <taxon>Corynebacterium</taxon>
    </lineage>
</organism>
<reference evidence="3 4" key="1">
    <citation type="submission" date="2021-03" db="EMBL/GenBank/DDBJ databases">
        <title>Sequencing the genomes of 1000 actinobacteria strains.</title>
        <authorList>
            <person name="Klenk H.-P."/>
        </authorList>
    </citation>
    <scope>NUCLEOTIDE SEQUENCE [LARGE SCALE GENOMIC DNA]</scope>
    <source>
        <strain evidence="3 4">DSM 44506</strain>
    </source>
</reference>
<dbReference type="CDD" id="cd01130">
    <property type="entry name" value="VirB11-like_ATPase"/>
    <property type="match status" value="1"/>
</dbReference>
<evidence type="ECO:0000256" key="1">
    <source>
        <dbReference type="ARBA" id="ARBA00006611"/>
    </source>
</evidence>
<dbReference type="EMBL" id="JAGINY010000001">
    <property type="protein sequence ID" value="MBP2333711.1"/>
    <property type="molecule type" value="Genomic_DNA"/>
</dbReference>
<feature type="domain" description="Bacterial type II secretion system protein E" evidence="2">
    <location>
        <begin position="63"/>
        <end position="342"/>
    </location>
</feature>
<evidence type="ECO:0000259" key="2">
    <source>
        <dbReference type="Pfam" id="PF00437"/>
    </source>
</evidence>
<evidence type="ECO:0000313" key="3">
    <source>
        <dbReference type="EMBL" id="MBP2333711.1"/>
    </source>
</evidence>
<dbReference type="InterPro" id="IPR001482">
    <property type="entry name" value="T2SS/T4SS_dom"/>
</dbReference>
<dbReference type="Pfam" id="PF00437">
    <property type="entry name" value="T2SSE"/>
    <property type="match status" value="1"/>
</dbReference>
<name>A0ABS4UB35_9CORY</name>
<sequence length="404" mass="42151">MIGVGIDAGIDAALLDRVRRRLVESAAGVGADEIARAVREETGGVVGDAQLLALLRTLRGELVGAGPLDRLLRMPGVTDVLVTAPDEVWIDRGAGPEPADVGFRDDAEVRRLAVRLASACGRRLDDAQPFVDGHLPGGVGDAGVRVHAMLSPPADRATLISLRVLRRAAMGLDDLVASGSVAGAAADMARRVIASRRAFVVVGGTGAGKTTLLSALLGEVPHRERLLCVEDTPELHPDHPHVVKLVARPPNIEGAGEITQRDLLRQALRMRPDRIIVGEIRGAEVVDLLAALNTGHDGGAGTVHANTAIDVPARFEALGALGGLGHAALHAQLAPALRVVLAVEKVAGRRRLAQVGVLDGNPVRVRTAWHHRDGEGEAMGLFRQLTRGAEQGRGAEPGSGEAAS</sequence>
<evidence type="ECO:0000313" key="4">
    <source>
        <dbReference type="Proteomes" id="UP001519305"/>
    </source>
</evidence>
<keyword evidence="4" id="KW-1185">Reference proteome</keyword>
<dbReference type="PANTHER" id="PTHR30486">
    <property type="entry name" value="TWITCHING MOTILITY PROTEIN PILT"/>
    <property type="match status" value="1"/>
</dbReference>
<comment type="similarity">
    <text evidence="1">Belongs to the GSP E family.</text>
</comment>
<dbReference type="PANTHER" id="PTHR30486:SF6">
    <property type="entry name" value="TYPE IV PILUS RETRACTATION ATPASE PILT"/>
    <property type="match status" value="1"/>
</dbReference>
<proteinExistence type="inferred from homology"/>
<protein>
    <submittedName>
        <fullName evidence="3">Pilus assembly protein CpaF</fullName>
    </submittedName>
</protein>
<dbReference type="NCBIfam" id="TIGR03819">
    <property type="entry name" value="heli_sec_ATPase"/>
    <property type="match status" value="1"/>
</dbReference>
<dbReference type="SUPFAM" id="SSF52540">
    <property type="entry name" value="P-loop containing nucleoside triphosphate hydrolases"/>
    <property type="match status" value="1"/>
</dbReference>
<dbReference type="Proteomes" id="UP001519305">
    <property type="component" value="Unassembled WGS sequence"/>
</dbReference>
<dbReference type="InterPro" id="IPR050921">
    <property type="entry name" value="T4SS_GSP_E_ATPase"/>
</dbReference>
<dbReference type="InterPro" id="IPR022399">
    <property type="entry name" value="TadA-like_ATPase"/>
</dbReference>